<dbReference type="KEGG" id="nsy:104248279"/>
<gene>
    <name evidence="2" type="primary">LOC104248279</name>
</gene>
<proteinExistence type="predicted"/>
<keyword evidence="1" id="KW-1185">Reference proteome</keyword>
<evidence type="ECO:0000313" key="1">
    <source>
        <dbReference type="Proteomes" id="UP000189701"/>
    </source>
</evidence>
<reference evidence="2" key="2">
    <citation type="submission" date="2025-08" db="UniProtKB">
        <authorList>
            <consortium name="RefSeq"/>
        </authorList>
    </citation>
    <scope>IDENTIFICATION</scope>
    <source>
        <tissue evidence="2">Leaf</tissue>
    </source>
</reference>
<dbReference type="Proteomes" id="UP000189701">
    <property type="component" value="Unplaced"/>
</dbReference>
<dbReference type="AlphaFoldDB" id="A0A1U7YLE6"/>
<dbReference type="RefSeq" id="XP_009802811.1">
    <property type="nucleotide sequence ID" value="XM_009804509.1"/>
</dbReference>
<dbReference type="GeneID" id="104248279"/>
<dbReference type="OrthoDB" id="10537659at2759"/>
<reference evidence="1" key="1">
    <citation type="journal article" date="2013" name="Genome Biol.">
        <title>Reference genomes and transcriptomes of Nicotiana sylvestris and Nicotiana tomentosiformis.</title>
        <authorList>
            <person name="Sierro N."/>
            <person name="Battey J.N."/>
            <person name="Ouadi S."/>
            <person name="Bovet L."/>
            <person name="Goepfert S."/>
            <person name="Bakaher N."/>
            <person name="Peitsch M.C."/>
            <person name="Ivanov N.V."/>
        </authorList>
    </citation>
    <scope>NUCLEOTIDE SEQUENCE [LARGE SCALE GENOMIC DNA]</scope>
</reference>
<evidence type="ECO:0000313" key="2">
    <source>
        <dbReference type="RefSeq" id="XP_009802811.1"/>
    </source>
</evidence>
<organism evidence="1 2">
    <name type="scientific">Nicotiana sylvestris</name>
    <name type="common">Wood tobacco</name>
    <name type="synonym">South American tobacco</name>
    <dbReference type="NCBI Taxonomy" id="4096"/>
    <lineage>
        <taxon>Eukaryota</taxon>
        <taxon>Viridiplantae</taxon>
        <taxon>Streptophyta</taxon>
        <taxon>Embryophyta</taxon>
        <taxon>Tracheophyta</taxon>
        <taxon>Spermatophyta</taxon>
        <taxon>Magnoliopsida</taxon>
        <taxon>eudicotyledons</taxon>
        <taxon>Gunneridae</taxon>
        <taxon>Pentapetalae</taxon>
        <taxon>asterids</taxon>
        <taxon>lamiids</taxon>
        <taxon>Solanales</taxon>
        <taxon>Solanaceae</taxon>
        <taxon>Nicotianoideae</taxon>
        <taxon>Nicotianeae</taxon>
        <taxon>Nicotiana</taxon>
    </lineage>
</organism>
<name>A0A1U7YLE6_NICSY</name>
<protein>
    <submittedName>
        <fullName evidence="2">Uncharacterized protein LOC104248279</fullName>
    </submittedName>
</protein>
<accession>A0A1U7YLE6</accession>
<sequence>MRPFMWEFKGEERPRESYAQKVWFGGRFSDLDEMAVDRERGEETKARVREIGREVAQEFQSRIDILQEDKGILETAIDIQQDDFEREQSQWAQERRALKAQIRQKKVITTAQQQEEREAQFNVVRDHERRGFAPLIQGLRDQIGGVESSKESQIMEFEIERYHYQSMINRLEGELLEIRSQRDMALDRERDALDLAETHGQQNQELHLAQE</sequence>